<dbReference type="Pfam" id="PF08016">
    <property type="entry name" value="PKD_channel"/>
    <property type="match status" value="1"/>
</dbReference>
<dbReference type="GO" id="GO:0005262">
    <property type="term" value="F:calcium channel activity"/>
    <property type="evidence" value="ECO:0007669"/>
    <property type="project" value="TreeGrafter"/>
</dbReference>
<evidence type="ECO:0000256" key="8">
    <source>
        <dbReference type="SAM" id="Phobius"/>
    </source>
</evidence>
<evidence type="ECO:0000256" key="1">
    <source>
        <dbReference type="ARBA" id="ARBA00004141"/>
    </source>
</evidence>
<feature type="transmembrane region" description="Helical" evidence="8">
    <location>
        <begin position="160"/>
        <end position="186"/>
    </location>
</feature>
<keyword evidence="5 8" id="KW-0472">Membrane</keyword>
<comment type="caution">
    <text evidence="11">The sequence shown here is derived from an EMBL/GenBank/DDBJ whole genome shotgun (WGS) entry which is preliminary data.</text>
</comment>
<name>A0AAV5T890_9BILA</name>
<evidence type="ECO:0000256" key="5">
    <source>
        <dbReference type="ARBA" id="ARBA00023136"/>
    </source>
</evidence>
<comment type="subcellular location">
    <subcellularLocation>
        <location evidence="1">Membrane</location>
        <topology evidence="1">Multi-pass membrane protein</topology>
    </subcellularLocation>
</comment>
<keyword evidence="4 8" id="KW-1133">Transmembrane helix</keyword>
<evidence type="ECO:0000259" key="9">
    <source>
        <dbReference type="Pfam" id="PF08016"/>
    </source>
</evidence>
<dbReference type="InterPro" id="IPR013122">
    <property type="entry name" value="PKD1_2_channel"/>
</dbReference>
<dbReference type="InterPro" id="IPR046791">
    <property type="entry name" value="Polycystin_dom"/>
</dbReference>
<reference evidence="11" key="1">
    <citation type="submission" date="2023-10" db="EMBL/GenBank/DDBJ databases">
        <title>Genome assembly of Pristionchus species.</title>
        <authorList>
            <person name="Yoshida K."/>
            <person name="Sommer R.J."/>
        </authorList>
    </citation>
    <scope>NUCLEOTIDE SEQUENCE</scope>
    <source>
        <strain evidence="11">RS0144</strain>
    </source>
</reference>
<dbReference type="PANTHER" id="PTHR10877:SF183">
    <property type="entry name" value="AT14535P-RELATED"/>
    <property type="match status" value="1"/>
</dbReference>
<protein>
    <recommendedName>
        <fullName evidence="13">Polycystin domain-containing protein</fullName>
    </recommendedName>
</protein>
<accession>A0AAV5T890</accession>
<dbReference type="GO" id="GO:0050982">
    <property type="term" value="P:detection of mechanical stimulus"/>
    <property type="evidence" value="ECO:0007669"/>
    <property type="project" value="TreeGrafter"/>
</dbReference>
<keyword evidence="6" id="KW-0325">Glycoprotein</keyword>
<dbReference type="InterPro" id="IPR003915">
    <property type="entry name" value="PKD_2"/>
</dbReference>
<evidence type="ECO:0000259" key="10">
    <source>
        <dbReference type="Pfam" id="PF20519"/>
    </source>
</evidence>
<gene>
    <name evidence="11" type="ORF">PENTCL1PPCAC_13946</name>
</gene>
<dbReference type="PANTHER" id="PTHR10877">
    <property type="entry name" value="POLYCYSTIN FAMILY MEMBER"/>
    <property type="match status" value="1"/>
</dbReference>
<comment type="similarity">
    <text evidence="2">Belongs to the polycystin family.</text>
</comment>
<sequence length="214" mass="24468">MVYYENRLLGRPRIRMLKVSNDSCAIVPSFARKFTACYASYEKAKEDRTSFNPPGFSDLPAFTYSTAEDLENDELWSALATYGGGGFVQYLSETNKDKSLAKIGFLKANRWIDRGTRLVVIDFAIYNGNLNLFCIIKLFFELPATGGVLSNSQYNTMRLIRYVTTFDKFVLGCEVLFVLFILFFIAEELVDIYKCRLSYFKESWNIINLAVIGV</sequence>
<feature type="domain" description="Polycystin" evidence="10">
    <location>
        <begin position="1"/>
        <end position="160"/>
    </location>
</feature>
<proteinExistence type="inferred from homology"/>
<feature type="transmembrane region" description="Helical" evidence="8">
    <location>
        <begin position="118"/>
        <end position="140"/>
    </location>
</feature>
<keyword evidence="3 8" id="KW-0812">Transmembrane</keyword>
<keyword evidence="12" id="KW-1185">Reference proteome</keyword>
<dbReference type="InterPro" id="IPR051223">
    <property type="entry name" value="Polycystin"/>
</dbReference>
<dbReference type="GO" id="GO:0016020">
    <property type="term" value="C:membrane"/>
    <property type="evidence" value="ECO:0007669"/>
    <property type="project" value="UniProtKB-SubCell"/>
</dbReference>
<feature type="non-terminal residue" evidence="11">
    <location>
        <position position="214"/>
    </location>
</feature>
<evidence type="ECO:0000256" key="4">
    <source>
        <dbReference type="ARBA" id="ARBA00022989"/>
    </source>
</evidence>
<dbReference type="AlphaFoldDB" id="A0AAV5T890"/>
<dbReference type="Pfam" id="PF20519">
    <property type="entry name" value="Polycystin_dom"/>
    <property type="match status" value="1"/>
</dbReference>
<evidence type="ECO:0000313" key="12">
    <source>
        <dbReference type="Proteomes" id="UP001432027"/>
    </source>
</evidence>
<evidence type="ECO:0000256" key="7">
    <source>
        <dbReference type="PIRSR" id="PIRSR603915-2"/>
    </source>
</evidence>
<evidence type="ECO:0000256" key="2">
    <source>
        <dbReference type="ARBA" id="ARBA00007200"/>
    </source>
</evidence>
<dbReference type="GO" id="GO:0005509">
    <property type="term" value="F:calcium ion binding"/>
    <property type="evidence" value="ECO:0007669"/>
    <property type="project" value="InterPro"/>
</dbReference>
<organism evidence="11 12">
    <name type="scientific">Pristionchus entomophagus</name>
    <dbReference type="NCBI Taxonomy" id="358040"/>
    <lineage>
        <taxon>Eukaryota</taxon>
        <taxon>Metazoa</taxon>
        <taxon>Ecdysozoa</taxon>
        <taxon>Nematoda</taxon>
        <taxon>Chromadorea</taxon>
        <taxon>Rhabditida</taxon>
        <taxon>Rhabditina</taxon>
        <taxon>Diplogasteromorpha</taxon>
        <taxon>Diplogasteroidea</taxon>
        <taxon>Neodiplogasteridae</taxon>
        <taxon>Pristionchus</taxon>
    </lineage>
</organism>
<evidence type="ECO:0000313" key="11">
    <source>
        <dbReference type="EMBL" id="GMS91771.1"/>
    </source>
</evidence>
<evidence type="ECO:0000256" key="6">
    <source>
        <dbReference type="ARBA" id="ARBA00023180"/>
    </source>
</evidence>
<evidence type="ECO:0000256" key="3">
    <source>
        <dbReference type="ARBA" id="ARBA00022692"/>
    </source>
</evidence>
<dbReference type="PRINTS" id="PR01433">
    <property type="entry name" value="POLYCYSTIN2"/>
</dbReference>
<feature type="disulfide bond" evidence="7">
    <location>
        <begin position="24"/>
        <end position="37"/>
    </location>
</feature>
<dbReference type="EMBL" id="BTSX01000004">
    <property type="protein sequence ID" value="GMS91771.1"/>
    <property type="molecule type" value="Genomic_DNA"/>
</dbReference>
<feature type="domain" description="Polycystin cation channel PKD1/PKD2" evidence="9">
    <location>
        <begin position="161"/>
        <end position="212"/>
    </location>
</feature>
<dbReference type="Proteomes" id="UP001432027">
    <property type="component" value="Unassembled WGS sequence"/>
</dbReference>
<evidence type="ECO:0008006" key="13">
    <source>
        <dbReference type="Google" id="ProtNLM"/>
    </source>
</evidence>